<dbReference type="AlphaFoldDB" id="A0AA37HR78"/>
<comment type="caution">
    <text evidence="3">The sequence shown here is derived from an EMBL/GenBank/DDBJ whole genome shotgun (WGS) entry which is preliminary data.</text>
</comment>
<sequence>MAVAQHSDPTKSDPTKADSQKSDPARRSDPIRMAGDTAGDAMDQAHDRASDLLAINRENLGRAADIQEKAAGNAQQVVQLGIEAIIRNAREMNDQMARTLGFGGDDGERFAGQTRQNVEALARCGTILTQACQDAWQSAFELGRRRWQRNVESLNRLARARTVQELATLQSEMMREGVQSLVHDTRTVAEASLQAFDEAGRVCSGVKPLSLPH</sequence>
<proteinExistence type="predicted"/>
<reference evidence="3" key="1">
    <citation type="journal article" date="2016" name="Front. Microbiol.">
        <title>Genome Sequence of the Piezophilic, Mesophilic Sulfate-Reducing Bacterium Desulfovibrio indicus J2T.</title>
        <authorList>
            <person name="Cao J."/>
            <person name="Maignien L."/>
            <person name="Shao Z."/>
            <person name="Alain K."/>
            <person name="Jebbar M."/>
        </authorList>
    </citation>
    <scope>NUCLEOTIDE SEQUENCE</scope>
    <source>
        <strain evidence="3">NBRC 103626</strain>
    </source>
</reference>
<reference evidence="3" key="2">
    <citation type="submission" date="2021-08" db="EMBL/GenBank/DDBJ databases">
        <authorList>
            <person name="Tani A."/>
            <person name="Ola A."/>
            <person name="Ogura Y."/>
            <person name="Katsura K."/>
            <person name="Hayashi T."/>
        </authorList>
    </citation>
    <scope>NUCLEOTIDE SEQUENCE</scope>
    <source>
        <strain evidence="3">NBRC 103626</strain>
    </source>
</reference>
<gene>
    <name evidence="3" type="ORF">NBEOAGPD_3343</name>
</gene>
<feature type="domain" description="Phasin" evidence="2">
    <location>
        <begin position="108"/>
        <end position="202"/>
    </location>
</feature>
<evidence type="ECO:0000313" key="4">
    <source>
        <dbReference type="Proteomes" id="UP001055108"/>
    </source>
</evidence>
<dbReference type="Proteomes" id="UP001055108">
    <property type="component" value="Unassembled WGS sequence"/>
</dbReference>
<dbReference type="EMBL" id="BPQM01000083">
    <property type="protein sequence ID" value="GJD80106.1"/>
    <property type="molecule type" value="Genomic_DNA"/>
</dbReference>
<feature type="compositionally biased region" description="Basic and acidic residues" evidence="1">
    <location>
        <begin position="8"/>
        <end position="30"/>
    </location>
</feature>
<dbReference type="Pfam" id="PF09361">
    <property type="entry name" value="Phasin_2"/>
    <property type="match status" value="1"/>
</dbReference>
<feature type="region of interest" description="Disordered" evidence="1">
    <location>
        <begin position="1"/>
        <end position="43"/>
    </location>
</feature>
<evidence type="ECO:0000256" key="1">
    <source>
        <dbReference type="SAM" id="MobiDB-lite"/>
    </source>
</evidence>
<evidence type="ECO:0000313" key="3">
    <source>
        <dbReference type="EMBL" id="GJD80106.1"/>
    </source>
</evidence>
<evidence type="ECO:0000259" key="2">
    <source>
        <dbReference type="Pfam" id="PF09361"/>
    </source>
</evidence>
<keyword evidence="4" id="KW-1185">Reference proteome</keyword>
<dbReference type="RefSeq" id="WP_238303991.1">
    <property type="nucleotide sequence ID" value="NZ_BPQM01000083.1"/>
</dbReference>
<name>A0AA37HR78_9HYPH</name>
<dbReference type="InterPro" id="IPR018968">
    <property type="entry name" value="Phasin"/>
</dbReference>
<protein>
    <recommendedName>
        <fullName evidence="2">Phasin domain-containing protein</fullName>
    </recommendedName>
</protein>
<organism evidence="3 4">
    <name type="scientific">Methylobacterium gregans</name>
    <dbReference type="NCBI Taxonomy" id="374424"/>
    <lineage>
        <taxon>Bacteria</taxon>
        <taxon>Pseudomonadati</taxon>
        <taxon>Pseudomonadota</taxon>
        <taxon>Alphaproteobacteria</taxon>
        <taxon>Hyphomicrobiales</taxon>
        <taxon>Methylobacteriaceae</taxon>
        <taxon>Methylobacterium</taxon>
    </lineage>
</organism>
<accession>A0AA37HR78</accession>